<sequence>MATMNFSVPDDVKESFNQTFANQNKSAIVSRLLQEAVVQARRKAQSDAAFMRILARRQQAPHVSSEEILQVRDDIRAESDSAHDSPAR</sequence>
<name>A0A935UHT9_9PROT</name>
<comment type="caution">
    <text evidence="2">The sequence shown here is derived from an EMBL/GenBank/DDBJ whole genome shotgun (WGS) entry which is preliminary data.</text>
</comment>
<dbReference type="Proteomes" id="UP000697998">
    <property type="component" value="Unassembled WGS sequence"/>
</dbReference>
<evidence type="ECO:0000313" key="3">
    <source>
        <dbReference type="Proteomes" id="UP000697998"/>
    </source>
</evidence>
<dbReference type="AlphaFoldDB" id="A0A935UHT9"/>
<evidence type="ECO:0000313" key="2">
    <source>
        <dbReference type="EMBL" id="MBK7675833.1"/>
    </source>
</evidence>
<proteinExistence type="predicted"/>
<protein>
    <submittedName>
        <fullName evidence="2">Uncharacterized protein</fullName>
    </submittedName>
</protein>
<organism evidence="2 3">
    <name type="scientific">Candidatus Accumulibacter proximus</name>
    <dbReference type="NCBI Taxonomy" id="2954385"/>
    <lineage>
        <taxon>Bacteria</taxon>
        <taxon>Pseudomonadati</taxon>
        <taxon>Pseudomonadota</taxon>
        <taxon>Betaproteobacteria</taxon>
        <taxon>Candidatus Accumulibacter</taxon>
    </lineage>
</organism>
<reference evidence="2 3" key="1">
    <citation type="submission" date="2020-10" db="EMBL/GenBank/DDBJ databases">
        <title>Connecting structure to function with the recovery of over 1000 high-quality activated sludge metagenome-assembled genomes encoding full-length rRNA genes using long-read sequencing.</title>
        <authorList>
            <person name="Singleton C.M."/>
            <person name="Petriglieri F."/>
            <person name="Kristensen J.M."/>
            <person name="Kirkegaard R.H."/>
            <person name="Michaelsen T.Y."/>
            <person name="Andersen M.H."/>
            <person name="Karst S.M."/>
            <person name="Dueholm M.S."/>
            <person name="Nielsen P.H."/>
            <person name="Albertsen M."/>
        </authorList>
    </citation>
    <scope>NUCLEOTIDE SEQUENCE [LARGE SCALE GENOMIC DNA]</scope>
    <source>
        <strain evidence="2">EsbW_18-Q3-R4-48_BATAC.285</strain>
    </source>
</reference>
<feature type="region of interest" description="Disordered" evidence="1">
    <location>
        <begin position="61"/>
        <end position="88"/>
    </location>
</feature>
<dbReference type="EMBL" id="JADJMH010000014">
    <property type="protein sequence ID" value="MBK7675833.1"/>
    <property type="molecule type" value="Genomic_DNA"/>
</dbReference>
<feature type="compositionally biased region" description="Basic and acidic residues" evidence="1">
    <location>
        <begin position="69"/>
        <end position="88"/>
    </location>
</feature>
<accession>A0A935UHT9</accession>
<evidence type="ECO:0000256" key="1">
    <source>
        <dbReference type="SAM" id="MobiDB-lite"/>
    </source>
</evidence>
<gene>
    <name evidence="2" type="ORF">IPJ27_14355</name>
</gene>